<keyword evidence="6 12" id="KW-0274">FAD</keyword>
<feature type="binding site" evidence="12">
    <location>
        <position position="237"/>
    </location>
    <ligand>
        <name>FMN</name>
        <dbReference type="ChEBI" id="CHEBI:58210"/>
    </ligand>
</feature>
<feature type="binding site" evidence="12">
    <location>
        <begin position="487"/>
        <end position="490"/>
    </location>
    <ligand>
        <name>FAD</name>
        <dbReference type="ChEBI" id="CHEBI:57692"/>
    </ligand>
</feature>
<dbReference type="PANTHER" id="PTHR19384">
    <property type="entry name" value="NITRIC OXIDE SYNTHASE-RELATED"/>
    <property type="match status" value="1"/>
</dbReference>
<keyword evidence="18" id="KW-1185">Reference proteome</keyword>
<dbReference type="PRINTS" id="PR00369">
    <property type="entry name" value="FLAVODOXIN"/>
</dbReference>
<keyword evidence="7 12" id="KW-0521">NADP</keyword>
<dbReference type="FunFam" id="3.40.50.360:FF:000023">
    <property type="entry name" value="NADPH--cytochrome P450 reductase"/>
    <property type="match status" value="1"/>
</dbReference>
<evidence type="ECO:0000256" key="8">
    <source>
        <dbReference type="ARBA" id="ARBA00022989"/>
    </source>
</evidence>
<comment type="function">
    <text evidence="11">This enzyme is required for electron transfer from NADP to cytochrome P450 in microsomes. It can also provide electron transfer to heme oxygenase and cytochrome B5. Involved in the biosynthesis of the antimalarial endoperoxide artemisinin. Acts as a redox partner for CYP71AV1 which catalyzes the conversion of amorphadiene to more oxygenated products.</text>
</comment>
<feature type="binding site" evidence="12">
    <location>
        <begin position="629"/>
        <end position="630"/>
    </location>
    <ligand>
        <name>NADP(+)</name>
        <dbReference type="ChEBI" id="CHEBI:58349"/>
    </ligand>
</feature>
<dbReference type="PRINTS" id="PR00371">
    <property type="entry name" value="FPNCR"/>
</dbReference>
<dbReference type="InterPro" id="IPR023173">
    <property type="entry name" value="NADPH_Cyt_P450_Rdtase_alpha"/>
</dbReference>
<comment type="similarity">
    <text evidence="12">In the N-terminal section; belongs to the flavodoxin family.</text>
</comment>
<feature type="binding site" evidence="12">
    <location>
        <position position="568"/>
    </location>
    <ligand>
        <name>NADP(+)</name>
        <dbReference type="ChEBI" id="CHEBI:58349"/>
    </ligand>
</feature>
<dbReference type="InterPro" id="IPR023208">
    <property type="entry name" value="P450R"/>
</dbReference>
<gene>
    <name evidence="17" type="ORF">OLC1_LOCUS8686</name>
</gene>
<dbReference type="PANTHER" id="PTHR19384:SF17">
    <property type="entry name" value="NADPH--CYTOCHROME P450 REDUCTASE"/>
    <property type="match status" value="1"/>
</dbReference>
<dbReference type="PIRSF" id="PIRSF000208">
    <property type="entry name" value="P450R"/>
    <property type="match status" value="1"/>
</dbReference>
<dbReference type="GO" id="GO:0005829">
    <property type="term" value="C:cytosol"/>
    <property type="evidence" value="ECO:0007669"/>
    <property type="project" value="TreeGrafter"/>
</dbReference>
<comment type="similarity">
    <text evidence="12 13">In the C-terminal section; belongs to the flavoprotein pyridine nucleotide cytochrome reductase family.</text>
</comment>
<dbReference type="FunFam" id="1.20.990.10:FF:000003">
    <property type="entry name" value="NADPH--cytochrome P450 reductase"/>
    <property type="match status" value="1"/>
</dbReference>
<feature type="binding site" evidence="12">
    <location>
        <begin position="521"/>
        <end position="524"/>
    </location>
    <ligand>
        <name>FAD</name>
        <dbReference type="ChEBI" id="CHEBI:57692"/>
    </ligand>
</feature>
<dbReference type="GO" id="GO:0003958">
    <property type="term" value="F:NADPH-hemoprotein reductase activity"/>
    <property type="evidence" value="ECO:0007669"/>
    <property type="project" value="UniProtKB-UniRule"/>
</dbReference>
<comment type="caution">
    <text evidence="12">Lacks conserved residue(s) required for the propagation of feature annotation.</text>
</comment>
<evidence type="ECO:0000259" key="15">
    <source>
        <dbReference type="Pfam" id="PF00258"/>
    </source>
</evidence>
<dbReference type="InterPro" id="IPR039261">
    <property type="entry name" value="FNR_nucleotide-bd"/>
</dbReference>
<evidence type="ECO:0000259" key="16">
    <source>
        <dbReference type="Pfam" id="PF00667"/>
    </source>
</evidence>
<dbReference type="InterPro" id="IPR029039">
    <property type="entry name" value="Flavoprotein-like_sf"/>
</dbReference>
<dbReference type="InterPro" id="IPR003097">
    <property type="entry name" value="CysJ-like_FAD-binding"/>
</dbReference>
<dbReference type="InterPro" id="IPR001094">
    <property type="entry name" value="Flavdoxin-like"/>
</dbReference>
<evidence type="ECO:0000256" key="12">
    <source>
        <dbReference type="HAMAP-Rule" id="MF_03212"/>
    </source>
</evidence>
<dbReference type="Gene3D" id="2.40.30.10">
    <property type="entry name" value="Translation factors"/>
    <property type="match status" value="1"/>
</dbReference>
<feature type="transmembrane region" description="Helical" evidence="12">
    <location>
        <begin position="48"/>
        <end position="68"/>
    </location>
</feature>
<dbReference type="GO" id="GO:0050660">
    <property type="term" value="F:flavin adenine dinucleotide binding"/>
    <property type="evidence" value="ECO:0007669"/>
    <property type="project" value="UniProtKB-UniRule"/>
</dbReference>
<dbReference type="EMBL" id="OX459120">
    <property type="protein sequence ID" value="CAI9098492.1"/>
    <property type="molecule type" value="Genomic_DNA"/>
</dbReference>
<evidence type="ECO:0000256" key="13">
    <source>
        <dbReference type="PIRNR" id="PIRNR000208"/>
    </source>
</evidence>
<dbReference type="InterPro" id="IPR008254">
    <property type="entry name" value="Flavodoxin/NO_synth"/>
</dbReference>
<feature type="binding site" evidence="12">
    <location>
        <position position="671"/>
    </location>
    <ligand>
        <name>NADP(+)</name>
        <dbReference type="ChEBI" id="CHEBI:58349"/>
    </ligand>
</feature>
<dbReference type="CDD" id="cd06204">
    <property type="entry name" value="CYPOR"/>
    <property type="match status" value="1"/>
</dbReference>
<keyword evidence="5 12" id="KW-0256">Endoplasmic reticulum</keyword>
<keyword evidence="8 12" id="KW-1133">Transmembrane helix</keyword>
<evidence type="ECO:0000256" key="9">
    <source>
        <dbReference type="ARBA" id="ARBA00023002"/>
    </source>
</evidence>
<evidence type="ECO:0000256" key="7">
    <source>
        <dbReference type="ARBA" id="ARBA00022857"/>
    </source>
</evidence>
<dbReference type="Gene3D" id="3.40.50.80">
    <property type="entry name" value="Nucleotide-binding domain of ferredoxin-NADP reductase (FNR) module"/>
    <property type="match status" value="1"/>
</dbReference>
<dbReference type="SUPFAM" id="SSF52343">
    <property type="entry name" value="Ferredoxin reductase-like, C-terminal NADP-linked domain"/>
    <property type="match status" value="1"/>
</dbReference>
<dbReference type="Pfam" id="PF00175">
    <property type="entry name" value="NAD_binding_1"/>
    <property type="match status" value="1"/>
</dbReference>
<dbReference type="GO" id="GO:0050661">
    <property type="term" value="F:NADP binding"/>
    <property type="evidence" value="ECO:0007669"/>
    <property type="project" value="UniProtKB-UniRule"/>
</dbReference>
<dbReference type="SUPFAM" id="SSF63380">
    <property type="entry name" value="Riboflavin synthase domain-like"/>
    <property type="match status" value="1"/>
</dbReference>
<comment type="similarity">
    <text evidence="12">Belongs to the NADPH--cytochrome P450 reductase family.</text>
</comment>
<feature type="binding site" evidence="12">
    <location>
        <begin position="109"/>
        <end position="114"/>
    </location>
    <ligand>
        <name>FMN</name>
        <dbReference type="ChEBI" id="CHEBI:58210"/>
    </ligand>
</feature>
<reference evidence="17" key="1">
    <citation type="submission" date="2023-03" db="EMBL/GenBank/DDBJ databases">
        <authorList>
            <person name="Julca I."/>
        </authorList>
    </citation>
    <scope>NUCLEOTIDE SEQUENCE</scope>
</reference>
<feature type="binding site" evidence="12">
    <location>
        <begin position="635"/>
        <end position="639"/>
    </location>
    <ligand>
        <name>NADP(+)</name>
        <dbReference type="ChEBI" id="CHEBI:58349"/>
    </ligand>
</feature>
<keyword evidence="9 12" id="KW-0560">Oxidoreductase</keyword>
<dbReference type="InterPro" id="IPR001433">
    <property type="entry name" value="OxRdtase_FAD/NAD-bd"/>
</dbReference>
<keyword evidence="3 12" id="KW-0288">FMN</keyword>
<proteinExistence type="inferred from homology"/>
<dbReference type="FunFam" id="3.40.50.80:FF:000001">
    <property type="entry name" value="NADPH--cytochrome P450 reductase 1"/>
    <property type="match status" value="1"/>
</dbReference>
<evidence type="ECO:0000313" key="18">
    <source>
        <dbReference type="Proteomes" id="UP001161247"/>
    </source>
</evidence>
<evidence type="ECO:0000256" key="10">
    <source>
        <dbReference type="ARBA" id="ARBA00023136"/>
    </source>
</evidence>
<sequence>MDSGSEKLSPFDLMAAIFNGVKFDGSNVSESGGQVPPSVAMLLENKELLMILSTSVAVLIGCVVALVWRRSSGSAKKPLVPPKPIVPKVVIEPEEVDDGKTKVTILYGTQTGTAEGFAKALAEEAKARYEKAVFKVIDLDDYAADDEEYESKLKKETLVFFFLATYGDGEPTDNAARFYKWFVEGKERGDWLKNLNYGVFGLGNRQYEHFNKIAKEVDDICAEQGGKRLVPVGLGDDDQCIEDDFTAWREDLWPELDKLLRDEDDAAVATPYTAAILEYRVVFHDGSDSVQERANGHANGHAVYDAQHPCRSNVAVKRELHTSASDRSCTHLEFDISGTGLRYETGDHVGVYCENLSETVEEAARLLNLPPDTYFSIHADKEDGTPLGGSSLPPTFPPCTLRTALAKYADLLGSPKKSALLALAAYASDPSEADRLRHLASPAGKEDYAQWVVASQRSLLEVMAEFPSAKPPLGVFFAAVAPRLPARFYSISSSPRMAPNRIHVTCALVYEKTPTGRIHKGVCSTWMKNAIPLEESFDCSWAPIFVRTSNFRLPSDPKVPVIMIGPGTGLAPFRGFLQERLALKEEGTELGPAVLFFGCRNRQMDYIYQEELSTFVESGAVSELIVAFSREGATKQYVQHKMAEKASDIWSLISQGAYVYVCGDAKGMAKDVHRTLHNIVQEQVMLFANMGFFTPLNFLVDLHALWLVEVQP</sequence>
<dbReference type="Pfam" id="PF00258">
    <property type="entry name" value="Flavodoxin_1"/>
    <property type="match status" value="1"/>
</dbReference>
<comment type="cofactor">
    <cofactor evidence="12">
        <name>FMN</name>
        <dbReference type="ChEBI" id="CHEBI:58210"/>
    </cofactor>
    <text evidence="12">Binds 1 FMN per monomer.</text>
</comment>
<feature type="binding site" evidence="12">
    <location>
        <position position="327"/>
    </location>
    <ligand>
        <name>NADP(+)</name>
        <dbReference type="ChEBI" id="CHEBI:58349"/>
    </ligand>
</feature>
<dbReference type="HAMAP" id="MF_03212">
    <property type="entry name" value="NCPR"/>
    <property type="match status" value="1"/>
</dbReference>
<organism evidence="17 18">
    <name type="scientific">Oldenlandia corymbosa var. corymbosa</name>
    <dbReference type="NCBI Taxonomy" id="529605"/>
    <lineage>
        <taxon>Eukaryota</taxon>
        <taxon>Viridiplantae</taxon>
        <taxon>Streptophyta</taxon>
        <taxon>Embryophyta</taxon>
        <taxon>Tracheophyta</taxon>
        <taxon>Spermatophyta</taxon>
        <taxon>Magnoliopsida</taxon>
        <taxon>eudicotyledons</taxon>
        <taxon>Gunneridae</taxon>
        <taxon>Pentapetalae</taxon>
        <taxon>asterids</taxon>
        <taxon>lamiids</taxon>
        <taxon>Gentianales</taxon>
        <taxon>Rubiaceae</taxon>
        <taxon>Rubioideae</taxon>
        <taxon>Spermacoceae</taxon>
        <taxon>Hedyotis-Oldenlandia complex</taxon>
        <taxon>Oldenlandia</taxon>
    </lineage>
</organism>
<dbReference type="SUPFAM" id="SSF52218">
    <property type="entry name" value="Flavoproteins"/>
    <property type="match status" value="1"/>
</dbReference>
<protein>
    <recommendedName>
        <fullName evidence="12 13">NADPH--cytochrome P450 reductase</fullName>
        <shortName evidence="12">CPR</shortName>
        <shortName evidence="12">P450R</shortName>
        <ecNumber evidence="12 13">1.6.2.4</ecNumber>
    </recommendedName>
</protein>
<evidence type="ECO:0000256" key="2">
    <source>
        <dbReference type="ARBA" id="ARBA00022630"/>
    </source>
</evidence>
<dbReference type="InterPro" id="IPR017938">
    <property type="entry name" value="Riboflavin_synthase-like_b-brl"/>
</dbReference>
<comment type="catalytic activity">
    <reaction evidence="12 13">
        <text>2 oxidized [cytochrome P450] + NADPH = 2 reduced [cytochrome P450] + NADP(+) + H(+)</text>
        <dbReference type="Rhea" id="RHEA:24040"/>
        <dbReference type="Rhea" id="RHEA-COMP:14627"/>
        <dbReference type="Rhea" id="RHEA-COMP:14628"/>
        <dbReference type="ChEBI" id="CHEBI:15378"/>
        <dbReference type="ChEBI" id="CHEBI:55376"/>
        <dbReference type="ChEBI" id="CHEBI:57783"/>
        <dbReference type="ChEBI" id="CHEBI:58349"/>
        <dbReference type="ChEBI" id="CHEBI:60344"/>
        <dbReference type="EC" id="1.6.2.4"/>
    </reaction>
</comment>
<evidence type="ECO:0000256" key="11">
    <source>
        <dbReference type="ARBA" id="ARBA00056613"/>
    </source>
</evidence>
<feature type="binding site" evidence="12">
    <location>
        <begin position="202"/>
        <end position="211"/>
    </location>
    <ligand>
        <name>FMN</name>
        <dbReference type="ChEBI" id="CHEBI:58210"/>
    </ligand>
</feature>
<dbReference type="InterPro" id="IPR001709">
    <property type="entry name" value="Flavoprot_Pyr_Nucl_cyt_Rdtase"/>
</dbReference>
<evidence type="ECO:0000256" key="6">
    <source>
        <dbReference type="ARBA" id="ARBA00022827"/>
    </source>
</evidence>
<comment type="subcellular location">
    <subcellularLocation>
        <location evidence="1 12">Endoplasmic reticulum membrane</location>
        <topology evidence="1 12">Single-pass membrane protein</topology>
        <orientation evidence="1 12">Cytoplasmic side</orientation>
    </subcellularLocation>
</comment>
<evidence type="ECO:0000256" key="1">
    <source>
        <dbReference type="ARBA" id="ARBA00004131"/>
    </source>
</evidence>
<dbReference type="GO" id="GO:0005789">
    <property type="term" value="C:endoplasmic reticulum membrane"/>
    <property type="evidence" value="ECO:0007669"/>
    <property type="project" value="UniProtKB-SubCell"/>
</dbReference>
<dbReference type="Gene3D" id="1.20.990.10">
    <property type="entry name" value="NADPH-cytochrome p450 Reductase, Chain A, domain 3"/>
    <property type="match status" value="1"/>
</dbReference>
<feature type="binding site" evidence="12">
    <location>
        <begin position="505"/>
        <end position="507"/>
    </location>
    <ligand>
        <name>FAD</name>
        <dbReference type="ChEBI" id="CHEBI:57692"/>
    </ligand>
</feature>
<name>A0AAV1CVI5_OLDCO</name>
<dbReference type="AlphaFoldDB" id="A0AAV1CVI5"/>
<feature type="domain" description="Flavodoxin-like" evidence="15">
    <location>
        <begin position="105"/>
        <end position="248"/>
    </location>
</feature>
<comment type="cofactor">
    <cofactor evidence="12">
        <name>FAD</name>
        <dbReference type="ChEBI" id="CHEBI:57692"/>
    </cofactor>
    <text evidence="12">Binds 1 FAD per monomer.</text>
</comment>
<dbReference type="Proteomes" id="UP001161247">
    <property type="component" value="Chromosome 3"/>
</dbReference>
<evidence type="ECO:0000256" key="4">
    <source>
        <dbReference type="ARBA" id="ARBA00022692"/>
    </source>
</evidence>
<feature type="domain" description="Oxidoreductase FAD/NAD(P)-binding" evidence="14">
    <location>
        <begin position="563"/>
        <end position="673"/>
    </location>
</feature>
<evidence type="ECO:0000313" key="17">
    <source>
        <dbReference type="EMBL" id="CAI9098492.1"/>
    </source>
</evidence>
<dbReference type="Pfam" id="PF00667">
    <property type="entry name" value="FAD_binding_1"/>
    <property type="match status" value="1"/>
</dbReference>
<keyword evidence="10 12" id="KW-0472">Membrane</keyword>
<dbReference type="Gene3D" id="3.40.50.360">
    <property type="match status" value="1"/>
</dbReference>
<keyword evidence="2 12" id="KW-0285">Flavoprotein</keyword>
<keyword evidence="4 12" id="KW-0812">Transmembrane</keyword>
<evidence type="ECO:0000256" key="5">
    <source>
        <dbReference type="ARBA" id="ARBA00022824"/>
    </source>
</evidence>
<accession>A0AAV1CVI5</accession>
<dbReference type="GO" id="GO:0010181">
    <property type="term" value="F:FMN binding"/>
    <property type="evidence" value="ECO:0007669"/>
    <property type="project" value="UniProtKB-UniRule"/>
</dbReference>
<evidence type="ECO:0000256" key="3">
    <source>
        <dbReference type="ARBA" id="ARBA00022643"/>
    </source>
</evidence>
<dbReference type="EC" id="1.6.2.4" evidence="12 13"/>
<evidence type="ECO:0000259" key="14">
    <source>
        <dbReference type="Pfam" id="PF00175"/>
    </source>
</evidence>
<feature type="domain" description="Sulfite reductase [NADPH] flavoprotein alpha-component-like FAD-binding" evidence="16">
    <location>
        <begin position="305"/>
        <end position="526"/>
    </location>
</feature>
<feature type="binding site" evidence="12">
    <location>
        <begin position="164"/>
        <end position="167"/>
    </location>
    <ligand>
        <name>FMN</name>
        <dbReference type="ChEBI" id="CHEBI:58210"/>
    </ligand>
</feature>